<comment type="similarity">
    <text evidence="4">Belongs to the HAD-like hydrolase superfamily. MasA/MtnC family.</text>
</comment>
<keyword evidence="1 4" id="KW-0028">Amino-acid biosynthesis</keyword>
<dbReference type="GO" id="GO:0043716">
    <property type="term" value="F:2-hydroxy-3-keto-5-methylthiopentenyl-1-phosphate phosphatase activity"/>
    <property type="evidence" value="ECO:0007669"/>
    <property type="project" value="UniProtKB-UniRule"/>
</dbReference>
<comment type="catalytic activity">
    <reaction evidence="4">
        <text>5-methylsulfanyl-2,3-dioxopentyl phosphate + H2O = 1,2-dihydroxy-5-(methylsulfanyl)pent-1-en-3-one + phosphate</text>
        <dbReference type="Rhea" id="RHEA:21700"/>
        <dbReference type="ChEBI" id="CHEBI:15377"/>
        <dbReference type="ChEBI" id="CHEBI:43474"/>
        <dbReference type="ChEBI" id="CHEBI:49252"/>
        <dbReference type="ChEBI" id="CHEBI:58828"/>
        <dbReference type="EC" id="3.1.3.77"/>
    </reaction>
</comment>
<dbReference type="EMBL" id="VUKA01000001">
    <property type="protein sequence ID" value="KAA2214602.1"/>
    <property type="molecule type" value="Genomic_DNA"/>
</dbReference>
<keyword evidence="4" id="KW-0460">Magnesium</keyword>
<keyword evidence="4" id="KW-0479">Metal-binding</keyword>
<dbReference type="SFLD" id="SFLDG01129">
    <property type="entry name" value="C1.5:_HAD__Beta-PGM__Phosphata"/>
    <property type="match status" value="1"/>
</dbReference>
<protein>
    <recommendedName>
        <fullName evidence="4">Enolase-phosphatase E1</fullName>
        <ecNumber evidence="4">3.1.3.77</ecNumber>
    </recommendedName>
    <alternativeName>
        <fullName evidence="4">2,3-diketo-5-methylthio-1-phosphopentane phosphatase</fullName>
    </alternativeName>
</protein>
<dbReference type="InterPro" id="IPR006439">
    <property type="entry name" value="HAD-SF_hydro_IA"/>
</dbReference>
<comment type="pathway">
    <text evidence="4">Amino-acid biosynthesis; L-methionine biosynthesis via salvage pathway; L-methionine from S-methyl-5-thio-alpha-D-ribose 1-phosphate: step 4/6.</text>
</comment>
<keyword evidence="6" id="KW-1185">Reference proteome</keyword>
<dbReference type="SFLD" id="SFLDF00044">
    <property type="entry name" value="enolase-phosphatase"/>
    <property type="match status" value="1"/>
</dbReference>
<keyword evidence="3 4" id="KW-0486">Methionine biosynthesis</keyword>
<reference evidence="5 6" key="1">
    <citation type="journal article" date="2015" name="Int. J. Syst. Evol. Microbiol.">
        <title>Roseomonas oryzae sp. nov., isolated from paddy rhizosphere soil.</title>
        <authorList>
            <person name="Ramaprasad E.V."/>
            <person name="Sasikala Ch."/>
            <person name="Ramana Ch.V."/>
        </authorList>
    </citation>
    <scope>NUCLEOTIDE SEQUENCE [LARGE SCALE GENOMIC DNA]</scope>
    <source>
        <strain evidence="5 6">KCTC 42542</strain>
    </source>
</reference>
<comment type="cofactor">
    <cofactor evidence="4">
        <name>Mg(2+)</name>
        <dbReference type="ChEBI" id="CHEBI:18420"/>
    </cofactor>
    <text evidence="4">Binds 1 Mg(2+) ion per subunit.</text>
</comment>
<comment type="pathway">
    <text evidence="4">Amino-acid biosynthesis; L-methionine biosynthesis via salvage pathway; L-methionine from S-methyl-5-thio-alpha-D-ribose 1-phosphate: step 3/6.</text>
</comment>
<dbReference type="InterPro" id="IPR023943">
    <property type="entry name" value="Enolase-ppase_E1"/>
</dbReference>
<evidence type="ECO:0000256" key="1">
    <source>
        <dbReference type="ARBA" id="ARBA00022605"/>
    </source>
</evidence>
<dbReference type="InterPro" id="IPR036412">
    <property type="entry name" value="HAD-like_sf"/>
</dbReference>
<evidence type="ECO:0000313" key="5">
    <source>
        <dbReference type="EMBL" id="KAA2214602.1"/>
    </source>
</evidence>
<dbReference type="HAMAP" id="MF_01681">
    <property type="entry name" value="Salvage_MtnC"/>
    <property type="match status" value="1"/>
</dbReference>
<keyword evidence="2 4" id="KW-0378">Hydrolase</keyword>
<dbReference type="CDD" id="cd01629">
    <property type="entry name" value="HAD_EP"/>
    <property type="match status" value="1"/>
</dbReference>
<sequence>MSGLPAGTTLPVPVSAVLTDVEGTTSAIAFVKEVLFPFAERSLDSFLDAKDGDPEVAACLSAVRQAAEPGEEPRAALRRWMAADSKIGPLKTLQGLIWQAGYASGEITGHLWPDVAPCLRAWARAGIALNVYSSGSVAAQKLIFGHSVAGDLTGLFSGFFDTAIGGKRETASYAAIAERLHRPPGEILFLSDVAEELDAAKGAGYATCQLVRPEDGTVASGRHLQAADFPGVASVFGLPVPRLSQGEAA</sequence>
<dbReference type="PANTHER" id="PTHR20371">
    <property type="entry name" value="ENOLASE-PHOSPHATASE E1"/>
    <property type="match status" value="1"/>
</dbReference>
<dbReference type="RefSeq" id="WP_149810542.1">
    <property type="nucleotide sequence ID" value="NZ_VUKA01000001.1"/>
</dbReference>
<dbReference type="SFLD" id="SFLDS00003">
    <property type="entry name" value="Haloacid_Dehalogenase"/>
    <property type="match status" value="1"/>
</dbReference>
<dbReference type="Proteomes" id="UP000322110">
    <property type="component" value="Unassembled WGS sequence"/>
</dbReference>
<evidence type="ECO:0000256" key="3">
    <source>
        <dbReference type="ARBA" id="ARBA00023167"/>
    </source>
</evidence>
<dbReference type="PANTHER" id="PTHR20371:SF1">
    <property type="entry name" value="ENOLASE-PHOSPHATASE E1"/>
    <property type="match status" value="1"/>
</dbReference>
<dbReference type="GO" id="GO:0000287">
    <property type="term" value="F:magnesium ion binding"/>
    <property type="evidence" value="ECO:0007669"/>
    <property type="project" value="UniProtKB-UniRule"/>
</dbReference>
<dbReference type="Gene3D" id="3.40.50.1000">
    <property type="entry name" value="HAD superfamily/HAD-like"/>
    <property type="match status" value="1"/>
</dbReference>
<proteinExistence type="inferred from homology"/>
<comment type="function">
    <text evidence="4">Bifunctional enzyme that catalyzes the enolization of 2,3-diketo-5-methylthiopentyl-1-phosphate (DK-MTP-1-P) into the intermediate 2-hydroxy-3-keto-5-methylthiopentenyl-1-phosphate (HK-MTPenyl-1-P), which is then dephosphorylated to form the acireductone 1,2-dihydroxy-3-keto-5-methylthiopentene (DHK-MTPene).</text>
</comment>
<dbReference type="GO" id="GO:0019509">
    <property type="term" value="P:L-methionine salvage from methylthioadenosine"/>
    <property type="evidence" value="ECO:0007669"/>
    <property type="project" value="UniProtKB-UniRule"/>
</dbReference>
<evidence type="ECO:0000256" key="4">
    <source>
        <dbReference type="HAMAP-Rule" id="MF_01681"/>
    </source>
</evidence>
<accession>A0A5B2TJC9</accession>
<evidence type="ECO:0000313" key="6">
    <source>
        <dbReference type="Proteomes" id="UP000322110"/>
    </source>
</evidence>
<name>A0A5B2TJC9_9PROT</name>
<dbReference type="Pfam" id="PF00702">
    <property type="entry name" value="Hydrolase"/>
    <property type="match status" value="1"/>
</dbReference>
<dbReference type="GO" id="GO:0043715">
    <property type="term" value="F:2,3-diketo-5-methylthiopentyl-1-phosphate enolase activity"/>
    <property type="evidence" value="ECO:0007669"/>
    <property type="project" value="UniProtKB-UniRule"/>
</dbReference>
<dbReference type="PRINTS" id="PR00413">
    <property type="entry name" value="HADHALOGNASE"/>
</dbReference>
<dbReference type="SUPFAM" id="SSF56784">
    <property type="entry name" value="HAD-like"/>
    <property type="match status" value="1"/>
</dbReference>
<dbReference type="OrthoDB" id="9797416at2"/>
<comment type="subunit">
    <text evidence="4">Monomer.</text>
</comment>
<dbReference type="EC" id="3.1.3.77" evidence="4"/>
<dbReference type="InterPro" id="IPR023214">
    <property type="entry name" value="HAD_sf"/>
</dbReference>
<evidence type="ECO:0000256" key="2">
    <source>
        <dbReference type="ARBA" id="ARBA00022801"/>
    </source>
</evidence>
<dbReference type="AlphaFoldDB" id="A0A5B2TJC9"/>
<organism evidence="5 6">
    <name type="scientific">Teichococcus oryzae</name>
    <dbReference type="NCBI Taxonomy" id="1608942"/>
    <lineage>
        <taxon>Bacteria</taxon>
        <taxon>Pseudomonadati</taxon>
        <taxon>Pseudomonadota</taxon>
        <taxon>Alphaproteobacteria</taxon>
        <taxon>Acetobacterales</taxon>
        <taxon>Roseomonadaceae</taxon>
        <taxon>Roseomonas</taxon>
    </lineage>
</organism>
<dbReference type="Gene3D" id="1.10.720.60">
    <property type="match status" value="1"/>
</dbReference>
<dbReference type="NCBIfam" id="TIGR01691">
    <property type="entry name" value="enolase-ppase"/>
    <property type="match status" value="1"/>
</dbReference>
<dbReference type="UniPathway" id="UPA00904">
    <property type="reaction ID" value="UER00876"/>
</dbReference>
<gene>
    <name evidence="4 5" type="primary">mtnC</name>
    <name evidence="5" type="ORF">F0Q34_02545</name>
</gene>
<dbReference type="GO" id="GO:0043874">
    <property type="term" value="F:acireductone synthase activity"/>
    <property type="evidence" value="ECO:0007669"/>
    <property type="project" value="UniProtKB-EC"/>
</dbReference>
<comment type="caution">
    <text evidence="5">The sequence shown here is derived from an EMBL/GenBank/DDBJ whole genome shotgun (WGS) entry which is preliminary data.</text>
</comment>
<dbReference type="SFLD" id="SFLDG01133">
    <property type="entry name" value="C1.5.4:_Enolase-phosphatase_Li"/>
    <property type="match status" value="1"/>
</dbReference>